<dbReference type="InterPro" id="IPR007219">
    <property type="entry name" value="XnlR_reg_dom"/>
</dbReference>
<evidence type="ECO:0000256" key="7">
    <source>
        <dbReference type="ARBA" id="ARBA00023242"/>
    </source>
</evidence>
<reference evidence="10" key="1">
    <citation type="submission" date="2022-12" db="EMBL/GenBank/DDBJ databases">
        <authorList>
            <person name="Petersen C."/>
        </authorList>
    </citation>
    <scope>NUCLEOTIDE SEQUENCE</scope>
    <source>
        <strain evidence="10">IBT 16125</strain>
    </source>
</reference>
<feature type="compositionally biased region" description="Low complexity" evidence="8">
    <location>
        <begin position="147"/>
        <end position="160"/>
    </location>
</feature>
<dbReference type="Gene3D" id="4.10.240.10">
    <property type="entry name" value="Zn(2)-C6 fungal-type DNA-binding domain"/>
    <property type="match status" value="1"/>
</dbReference>
<dbReference type="InterPro" id="IPR001138">
    <property type="entry name" value="Zn2Cys6_DnaBD"/>
</dbReference>
<keyword evidence="5" id="KW-0238">DNA-binding</keyword>
<comment type="subcellular location">
    <subcellularLocation>
        <location evidence="1">Nucleus</location>
    </subcellularLocation>
</comment>
<evidence type="ECO:0000256" key="2">
    <source>
        <dbReference type="ARBA" id="ARBA00022723"/>
    </source>
</evidence>
<evidence type="ECO:0000256" key="8">
    <source>
        <dbReference type="SAM" id="MobiDB-lite"/>
    </source>
</evidence>
<dbReference type="Proteomes" id="UP001213681">
    <property type="component" value="Unassembled WGS sequence"/>
</dbReference>
<keyword evidence="4" id="KW-0805">Transcription regulation</keyword>
<evidence type="ECO:0000259" key="9">
    <source>
        <dbReference type="PROSITE" id="PS50048"/>
    </source>
</evidence>
<dbReference type="GO" id="GO:0006351">
    <property type="term" value="P:DNA-templated transcription"/>
    <property type="evidence" value="ECO:0007669"/>
    <property type="project" value="InterPro"/>
</dbReference>
<dbReference type="GO" id="GO:0001216">
    <property type="term" value="F:DNA-binding transcription activator activity"/>
    <property type="evidence" value="ECO:0007669"/>
    <property type="project" value="UniProtKB-ARBA"/>
</dbReference>
<dbReference type="InterPro" id="IPR051089">
    <property type="entry name" value="prtT"/>
</dbReference>
<dbReference type="GO" id="GO:0005634">
    <property type="term" value="C:nucleus"/>
    <property type="evidence" value="ECO:0007669"/>
    <property type="project" value="UniProtKB-SubCell"/>
</dbReference>
<feature type="compositionally biased region" description="Low complexity" evidence="8">
    <location>
        <begin position="1"/>
        <end position="11"/>
    </location>
</feature>
<dbReference type="Pfam" id="PF00172">
    <property type="entry name" value="Zn_clus"/>
    <property type="match status" value="1"/>
</dbReference>
<evidence type="ECO:0000313" key="11">
    <source>
        <dbReference type="Proteomes" id="UP001213681"/>
    </source>
</evidence>
<dbReference type="PROSITE" id="PS00463">
    <property type="entry name" value="ZN2_CY6_FUNGAL_1"/>
    <property type="match status" value="1"/>
</dbReference>
<dbReference type="PANTHER" id="PTHR31845:SF21">
    <property type="entry name" value="REGULATORY PROTEIN LEU3"/>
    <property type="match status" value="1"/>
</dbReference>
<reference evidence="10" key="2">
    <citation type="journal article" date="2023" name="IMA Fungus">
        <title>Comparative genomic study of the Penicillium genus elucidates a diverse pangenome and 15 lateral gene transfer events.</title>
        <authorList>
            <person name="Petersen C."/>
            <person name="Sorensen T."/>
            <person name="Nielsen M.R."/>
            <person name="Sondergaard T.E."/>
            <person name="Sorensen J.L."/>
            <person name="Fitzpatrick D.A."/>
            <person name="Frisvad J.C."/>
            <person name="Nielsen K.L."/>
        </authorList>
    </citation>
    <scope>NUCLEOTIDE SEQUENCE</scope>
    <source>
        <strain evidence="10">IBT 16125</strain>
    </source>
</reference>
<sequence length="704" mass="77842">MPAPAPTTTTDHPPPVSRPPPPSLDPLWRQAGFAGPYLLLEPLQTLSLFMETPLKKGKKACTECRQQKAKCDVYLDPDQPCTRCRKVNANCVISDPFKREHKRKRLSELERESENLRRKLRASQPADLSPHPSPIALLTAAAEMGAHSRPGSHSVSGSSHTPLDSYSPHLLAPNGLTHRTPAPAPVLDAAGTTKPRSLNGVQVQAEEIDDLFRLFFQHYAQFLPILDPQTSPNTYYAQSPFLFWTIIGAACRSYSRNPTLLTALARSVIEMAFLSALSVSPPWHTIQALLLLLTWPFPKGDHPDVTFPLCGILLHISMQNGLHIPMSSHEFSRVKIPAPSEADLLRRSELWAHTVIMYQRVCVLKGQLPRALMNHGQDPTYRQVLVDKIAPWMALKIRCQEVIAKCSEAVTENGLRSMSLDQERALDILLRTYESQVDDLELRAVTDDERFDTGLCRMAVQSFHFFKNQTLVSSGCYPRILVTACSLIDYVQVLADRFGFLSMAPVHISFALFLASSSLLRILKSSVASQGLETGRARASLFTAINLAKQISTDSADIAAKTVLVLSSIWNSNKAFRRADGSDYTALRIRGRLVLSPILDAVWWWRDEFDPQSRAVRSVVEPANGIVYSRSRYLATADGGVGGGSDTNPDLSGGMMAPSGVITDQSAFHLDEQFLADFEWALGDEALFSLDPTPSTWPSANNLL</sequence>
<dbReference type="PANTHER" id="PTHR31845">
    <property type="entry name" value="FINGER DOMAIN PROTEIN, PUTATIVE-RELATED"/>
    <property type="match status" value="1"/>
</dbReference>
<keyword evidence="7" id="KW-0539">Nucleus</keyword>
<dbReference type="GeneID" id="81598537"/>
<evidence type="ECO:0000256" key="6">
    <source>
        <dbReference type="ARBA" id="ARBA00023163"/>
    </source>
</evidence>
<evidence type="ECO:0000256" key="1">
    <source>
        <dbReference type="ARBA" id="ARBA00004123"/>
    </source>
</evidence>
<dbReference type="SMART" id="SM00066">
    <property type="entry name" value="GAL4"/>
    <property type="match status" value="1"/>
</dbReference>
<protein>
    <recommendedName>
        <fullName evidence="9">Zn(2)-C6 fungal-type domain-containing protein</fullName>
    </recommendedName>
</protein>
<dbReference type="GO" id="GO:0000981">
    <property type="term" value="F:DNA-binding transcription factor activity, RNA polymerase II-specific"/>
    <property type="evidence" value="ECO:0007669"/>
    <property type="project" value="InterPro"/>
</dbReference>
<name>A0AAD6G316_9EURO</name>
<feature type="compositionally biased region" description="Basic and acidic residues" evidence="8">
    <location>
        <begin position="106"/>
        <end position="117"/>
    </location>
</feature>
<dbReference type="FunFam" id="4.10.240.10:FF:000003">
    <property type="entry name" value="C6 transcription factor (Leu3)"/>
    <property type="match status" value="1"/>
</dbReference>
<keyword evidence="3" id="KW-0862">Zinc</keyword>
<evidence type="ECO:0000256" key="5">
    <source>
        <dbReference type="ARBA" id="ARBA00023125"/>
    </source>
</evidence>
<feature type="compositionally biased region" description="Pro residues" evidence="8">
    <location>
        <begin position="12"/>
        <end position="24"/>
    </location>
</feature>
<feature type="domain" description="Zn(2)-C6 fungal-type" evidence="9">
    <location>
        <begin position="60"/>
        <end position="93"/>
    </location>
</feature>
<dbReference type="InterPro" id="IPR036864">
    <property type="entry name" value="Zn2-C6_fun-type_DNA-bd_sf"/>
</dbReference>
<proteinExistence type="predicted"/>
<keyword evidence="6" id="KW-0804">Transcription</keyword>
<accession>A0AAD6G316</accession>
<dbReference type="PROSITE" id="PS50048">
    <property type="entry name" value="ZN2_CY6_FUNGAL_2"/>
    <property type="match status" value="1"/>
</dbReference>
<gene>
    <name evidence="10" type="ORF">N7458_004912</name>
</gene>
<dbReference type="RefSeq" id="XP_056766912.1">
    <property type="nucleotide sequence ID" value="XM_056908294.1"/>
</dbReference>
<dbReference type="AlphaFoldDB" id="A0AAD6G316"/>
<dbReference type="Pfam" id="PF04082">
    <property type="entry name" value="Fungal_trans"/>
    <property type="match status" value="1"/>
</dbReference>
<organism evidence="10 11">
    <name type="scientific">Penicillium daleae</name>
    <dbReference type="NCBI Taxonomy" id="63821"/>
    <lineage>
        <taxon>Eukaryota</taxon>
        <taxon>Fungi</taxon>
        <taxon>Dikarya</taxon>
        <taxon>Ascomycota</taxon>
        <taxon>Pezizomycotina</taxon>
        <taxon>Eurotiomycetes</taxon>
        <taxon>Eurotiomycetidae</taxon>
        <taxon>Eurotiales</taxon>
        <taxon>Aspergillaceae</taxon>
        <taxon>Penicillium</taxon>
    </lineage>
</organism>
<feature type="region of interest" description="Disordered" evidence="8">
    <location>
        <begin position="1"/>
        <end position="27"/>
    </location>
</feature>
<feature type="region of interest" description="Disordered" evidence="8">
    <location>
        <begin position="101"/>
        <end position="133"/>
    </location>
</feature>
<keyword evidence="2" id="KW-0479">Metal-binding</keyword>
<keyword evidence="11" id="KW-1185">Reference proteome</keyword>
<evidence type="ECO:0000313" key="10">
    <source>
        <dbReference type="EMBL" id="KAJ5453956.1"/>
    </source>
</evidence>
<dbReference type="SUPFAM" id="SSF57701">
    <property type="entry name" value="Zn2/Cys6 DNA-binding domain"/>
    <property type="match status" value="1"/>
</dbReference>
<evidence type="ECO:0000256" key="4">
    <source>
        <dbReference type="ARBA" id="ARBA00023015"/>
    </source>
</evidence>
<dbReference type="GO" id="GO:0008270">
    <property type="term" value="F:zinc ion binding"/>
    <property type="evidence" value="ECO:0007669"/>
    <property type="project" value="InterPro"/>
</dbReference>
<dbReference type="EMBL" id="JAPVEA010000005">
    <property type="protein sequence ID" value="KAJ5453956.1"/>
    <property type="molecule type" value="Genomic_DNA"/>
</dbReference>
<dbReference type="CDD" id="cd00067">
    <property type="entry name" value="GAL4"/>
    <property type="match status" value="1"/>
</dbReference>
<dbReference type="CDD" id="cd12148">
    <property type="entry name" value="fungal_TF_MHR"/>
    <property type="match status" value="1"/>
</dbReference>
<evidence type="ECO:0000256" key="3">
    <source>
        <dbReference type="ARBA" id="ARBA00022833"/>
    </source>
</evidence>
<dbReference type="GO" id="GO:0000976">
    <property type="term" value="F:transcription cis-regulatory region binding"/>
    <property type="evidence" value="ECO:0007669"/>
    <property type="project" value="TreeGrafter"/>
</dbReference>
<comment type="caution">
    <text evidence="10">The sequence shown here is derived from an EMBL/GenBank/DDBJ whole genome shotgun (WGS) entry which is preliminary data.</text>
</comment>
<feature type="region of interest" description="Disordered" evidence="8">
    <location>
        <begin position="146"/>
        <end position="194"/>
    </location>
</feature>